<dbReference type="PIRSF" id="PIRSF031900">
    <property type="entry name" value="UCP031900"/>
    <property type="match status" value="1"/>
</dbReference>
<sequence>MTARAGRRLLGSAKARVTLGVVAAALLAAAALASAFTKPGALPEERVPVAVAALPVKTFAFNDERRRFGALEFRGGLVLSSTFAGFGGISGFALDADGARFLAVTDAGLFLEGRLVLDGDRPVGMADVSAVAIRDDKGGPIARAGGDAESLTVARDAVFVGFEGRNEIWRYPRPPLGATGTRVDAPAIGGLGGNKGLETLVFVPSGALKGALVGIAETGAARADVLDGFIIGGPRPGTFSVRRNDAFSATDAALTPDGDVILLERHYTRSTGVKMRLRRFPLDAVKPGAVIDGEVLGTFDMGYQIDNMEGLAVTRNAAGETLLTIISDDNFNPLQRTVLLRFVLLAD</sequence>
<dbReference type="Pfam" id="PF13449">
    <property type="entry name" value="Phytase-like"/>
    <property type="match status" value="1"/>
</dbReference>
<dbReference type="Proteomes" id="UP000269692">
    <property type="component" value="Unassembled WGS sequence"/>
</dbReference>
<protein>
    <recommendedName>
        <fullName evidence="2">Phytase-like domain-containing protein</fullName>
    </recommendedName>
</protein>
<dbReference type="AlphaFoldDB" id="A0A3L7A597"/>
<reference evidence="3 4" key="1">
    <citation type="submission" date="2018-10" db="EMBL/GenBank/DDBJ databases">
        <title>Xanthobacter tagetidis genome sequencing and assembly.</title>
        <authorList>
            <person name="Maclea K.S."/>
            <person name="Goen A.E."/>
            <person name="Fatima S.A."/>
        </authorList>
    </citation>
    <scope>NUCLEOTIDE SEQUENCE [LARGE SCALE GENOMIC DNA]</scope>
    <source>
        <strain evidence="3 4">ATCC 700314</strain>
    </source>
</reference>
<organism evidence="3 4">
    <name type="scientific">Xanthobacter tagetidis</name>
    <dbReference type="NCBI Taxonomy" id="60216"/>
    <lineage>
        <taxon>Bacteria</taxon>
        <taxon>Pseudomonadati</taxon>
        <taxon>Pseudomonadota</taxon>
        <taxon>Alphaproteobacteria</taxon>
        <taxon>Hyphomicrobiales</taxon>
        <taxon>Xanthobacteraceae</taxon>
        <taxon>Xanthobacter</taxon>
    </lineage>
</organism>
<accession>A0A3L7A597</accession>
<feature type="signal peptide" evidence="1">
    <location>
        <begin position="1"/>
        <end position="35"/>
    </location>
</feature>
<evidence type="ECO:0000256" key="1">
    <source>
        <dbReference type="SAM" id="SignalP"/>
    </source>
</evidence>
<dbReference type="RefSeq" id="WP_121624481.1">
    <property type="nucleotide sequence ID" value="NZ_JACIIW010000005.1"/>
</dbReference>
<evidence type="ECO:0000313" key="3">
    <source>
        <dbReference type="EMBL" id="RLP75407.1"/>
    </source>
</evidence>
<evidence type="ECO:0000259" key="2">
    <source>
        <dbReference type="Pfam" id="PF13449"/>
    </source>
</evidence>
<dbReference type="InterPro" id="IPR027372">
    <property type="entry name" value="Phytase-like_dom"/>
</dbReference>
<name>A0A3L7A597_9HYPH</name>
<comment type="caution">
    <text evidence="3">The sequence shown here is derived from an EMBL/GenBank/DDBJ whole genome shotgun (WGS) entry which is preliminary data.</text>
</comment>
<feature type="domain" description="Phytase-like" evidence="2">
    <location>
        <begin position="85"/>
        <end position="331"/>
    </location>
</feature>
<dbReference type="InterPro" id="IPR014567">
    <property type="entry name" value="UCP031900"/>
</dbReference>
<proteinExistence type="predicted"/>
<gene>
    <name evidence="3" type="ORF">D9R14_16705</name>
</gene>
<evidence type="ECO:0000313" key="4">
    <source>
        <dbReference type="Proteomes" id="UP000269692"/>
    </source>
</evidence>
<dbReference type="EMBL" id="RCTF01000015">
    <property type="protein sequence ID" value="RLP75407.1"/>
    <property type="molecule type" value="Genomic_DNA"/>
</dbReference>
<feature type="chain" id="PRO_5017947772" description="Phytase-like domain-containing protein" evidence="1">
    <location>
        <begin position="36"/>
        <end position="347"/>
    </location>
</feature>
<dbReference type="OrthoDB" id="9798693at2"/>
<keyword evidence="4" id="KW-1185">Reference proteome</keyword>
<keyword evidence="1" id="KW-0732">Signal</keyword>